<proteinExistence type="inferred from homology"/>
<comment type="subunit">
    <text evidence="4 6">Forms a cylinder of 14 subunits composed of two heptameric rings stacked back-to-back. Interacts with the co-chaperonin GroES.</text>
</comment>
<organism evidence="8 9">
    <name type="scientific">Thermatribacter velox</name>
    <dbReference type="NCBI Taxonomy" id="3039681"/>
    <lineage>
        <taxon>Bacteria</taxon>
        <taxon>Pseudomonadati</taxon>
        <taxon>Atribacterota</taxon>
        <taxon>Atribacteria</taxon>
        <taxon>Atribacterales</taxon>
        <taxon>Thermatribacteraceae</taxon>
        <taxon>Thermatribacter</taxon>
    </lineage>
</organism>
<dbReference type="InterPro" id="IPR027409">
    <property type="entry name" value="GroEL-like_apical_dom_sf"/>
</dbReference>
<keyword evidence="9" id="KW-1185">Reference proteome</keyword>
<dbReference type="EC" id="5.6.1.7" evidence="4"/>
<comment type="similarity">
    <text evidence="1 4 5">Belongs to the chaperonin (HSP60) family.</text>
</comment>
<dbReference type="NCBIfam" id="NF000592">
    <property type="entry name" value="PRK00013.1"/>
    <property type="match status" value="1"/>
</dbReference>
<dbReference type="InterPro" id="IPR027410">
    <property type="entry name" value="TCP-1-like_intermed_sf"/>
</dbReference>
<feature type="binding site" evidence="4">
    <location>
        <begin position="30"/>
        <end position="33"/>
    </location>
    <ligand>
        <name>ATP</name>
        <dbReference type="ChEBI" id="CHEBI:30616"/>
    </ligand>
</feature>
<feature type="coiled-coil region" evidence="7">
    <location>
        <begin position="338"/>
        <end position="365"/>
    </location>
</feature>
<gene>
    <name evidence="4 8" type="primary">groL</name>
    <name evidence="4" type="synonym">groEL</name>
    <name evidence="8" type="ORF">QBE54_06480</name>
</gene>
<name>A0ABZ2Y8B0_9BACT</name>
<comment type="subcellular location">
    <subcellularLocation>
        <location evidence="4">Cytoplasm</location>
    </subcellularLocation>
</comment>
<comment type="caution">
    <text evidence="4">Lacks conserved residue(s) required for the propagation of feature annotation.</text>
</comment>
<evidence type="ECO:0000256" key="7">
    <source>
        <dbReference type="SAM" id="Coils"/>
    </source>
</evidence>
<dbReference type="InterPro" id="IPR027413">
    <property type="entry name" value="GROEL-like_equatorial_sf"/>
</dbReference>
<dbReference type="PRINTS" id="PR00298">
    <property type="entry name" value="CHAPERONIN60"/>
</dbReference>
<dbReference type="NCBIfam" id="TIGR02348">
    <property type="entry name" value="GroEL"/>
    <property type="match status" value="1"/>
</dbReference>
<dbReference type="PANTHER" id="PTHR45633">
    <property type="entry name" value="60 KDA HEAT SHOCK PROTEIN, MITOCHONDRIAL"/>
    <property type="match status" value="1"/>
</dbReference>
<comment type="function">
    <text evidence="4 6">Together with its co-chaperonin GroES, plays an essential role in assisting protein folding. The GroEL-GroES system forms a nano-cage that allows encapsulation of the non-native substrate proteins and provides a physical environment optimized to promote and accelerate protein folding.</text>
</comment>
<reference evidence="8 9" key="1">
    <citation type="submission" date="2023-03" db="EMBL/GenBank/DDBJ databases">
        <title>Novel Species.</title>
        <authorList>
            <person name="Ma S."/>
        </authorList>
    </citation>
    <scope>NUCLEOTIDE SEQUENCE [LARGE SCALE GENOMIC DNA]</scope>
    <source>
        <strain evidence="8 9">B11</strain>
    </source>
</reference>
<dbReference type="InterPro" id="IPR002423">
    <property type="entry name" value="Cpn60/GroEL/TCP-1"/>
</dbReference>
<dbReference type="NCBIfam" id="NF009487">
    <property type="entry name" value="PRK12849.1"/>
    <property type="match status" value="1"/>
</dbReference>
<dbReference type="HAMAP" id="MF_00600">
    <property type="entry name" value="CH60"/>
    <property type="match status" value="1"/>
</dbReference>
<dbReference type="Gene3D" id="3.50.7.10">
    <property type="entry name" value="GroEL"/>
    <property type="match status" value="1"/>
</dbReference>
<feature type="binding site" evidence="4">
    <location>
        <position position="414"/>
    </location>
    <ligand>
        <name>ATP</name>
        <dbReference type="ChEBI" id="CHEBI:30616"/>
    </ligand>
</feature>
<keyword evidence="7" id="KW-0175">Coiled coil</keyword>
<dbReference type="InterPro" id="IPR001844">
    <property type="entry name" value="Cpn60/GroEL"/>
</dbReference>
<dbReference type="NCBIfam" id="NF009489">
    <property type="entry name" value="PRK12851.1"/>
    <property type="match status" value="1"/>
</dbReference>
<protein>
    <recommendedName>
        <fullName evidence="4">Chaperonin GroEL</fullName>
        <ecNumber evidence="4">5.6.1.7</ecNumber>
    </recommendedName>
    <alternativeName>
        <fullName evidence="4">60 kDa chaperonin</fullName>
    </alternativeName>
    <alternativeName>
        <fullName evidence="4">Chaperonin-60</fullName>
        <shortName evidence="4">Cpn60</shortName>
    </alternativeName>
</protein>
<keyword evidence="4" id="KW-0963">Cytoplasm</keyword>
<evidence type="ECO:0000256" key="1">
    <source>
        <dbReference type="ARBA" id="ARBA00006607"/>
    </source>
</evidence>
<dbReference type="Gene3D" id="1.10.560.10">
    <property type="entry name" value="GroEL-like equatorial domain"/>
    <property type="match status" value="1"/>
</dbReference>
<dbReference type="CDD" id="cd03344">
    <property type="entry name" value="GroEL"/>
    <property type="match status" value="1"/>
</dbReference>
<dbReference type="RefSeq" id="WP_369017391.1">
    <property type="nucleotide sequence ID" value="NZ_CP121689.1"/>
</dbReference>
<evidence type="ECO:0000256" key="5">
    <source>
        <dbReference type="RuleBase" id="RU000418"/>
    </source>
</evidence>
<keyword evidence="4" id="KW-0547">Nucleotide-binding</keyword>
<keyword evidence="2 4" id="KW-0143">Chaperone</keyword>
<dbReference type="SUPFAM" id="SSF54849">
    <property type="entry name" value="GroEL-intermediate domain like"/>
    <property type="match status" value="1"/>
</dbReference>
<keyword evidence="4" id="KW-0067">ATP-binding</keyword>
<evidence type="ECO:0000256" key="4">
    <source>
        <dbReference type="HAMAP-Rule" id="MF_00600"/>
    </source>
</evidence>
<evidence type="ECO:0000256" key="2">
    <source>
        <dbReference type="ARBA" id="ARBA00023186"/>
    </source>
</evidence>
<dbReference type="SUPFAM" id="SSF52029">
    <property type="entry name" value="GroEL apical domain-like"/>
    <property type="match status" value="1"/>
</dbReference>
<feature type="binding site" evidence="4">
    <location>
        <position position="494"/>
    </location>
    <ligand>
        <name>ATP</name>
        <dbReference type="ChEBI" id="CHEBI:30616"/>
    </ligand>
</feature>
<dbReference type="Proteomes" id="UP001461341">
    <property type="component" value="Chromosome"/>
</dbReference>
<accession>A0ABZ2Y8B0</accession>
<feature type="binding site" evidence="4">
    <location>
        <begin position="87"/>
        <end position="91"/>
    </location>
    <ligand>
        <name>ATP</name>
        <dbReference type="ChEBI" id="CHEBI:30616"/>
    </ligand>
</feature>
<dbReference type="SUPFAM" id="SSF48592">
    <property type="entry name" value="GroEL equatorial domain-like"/>
    <property type="match status" value="1"/>
</dbReference>
<dbReference type="NCBIfam" id="NF009488">
    <property type="entry name" value="PRK12850.1"/>
    <property type="match status" value="1"/>
</dbReference>
<dbReference type="EMBL" id="CP121689">
    <property type="protein sequence ID" value="WZL75245.1"/>
    <property type="molecule type" value="Genomic_DNA"/>
</dbReference>
<evidence type="ECO:0000256" key="6">
    <source>
        <dbReference type="RuleBase" id="RU000419"/>
    </source>
</evidence>
<evidence type="ECO:0000313" key="8">
    <source>
        <dbReference type="EMBL" id="WZL75245.1"/>
    </source>
</evidence>
<dbReference type="Pfam" id="PF00118">
    <property type="entry name" value="Cpn60_TCP1"/>
    <property type="match status" value="1"/>
</dbReference>
<sequence>MAAKRVVLGIEAQKAIKNGINKVANLVRLTLGPKGRNVVIERKYGPPLVSNDGVTIAREVEIENYLEELGSKLAKEVATKTNDVVGDGTTTALVLAQTMIEEGLKATTIACNPVLLRQGMEKALKQVIEFIENSSISIESSEQIVQVASISANDVAIGRLIAQAMEKVGRDGVITVEESPSSQTVLELVEGIQFDRGFLSPYMITNPEKMEAVLENPYILVTDFKISTSRALLPLLQKIHQRGASLLIIAEELEGEALTTLVVNKLQGVLKVLAVKAPAFGERRKEILKDIAVLTGAQVISQELGMKLEKVTLDLLGRADKVVATKEKTTIIGGKGNKKDIEERIKQIKVQIDRATSEYDREKLRERLAKLVGGVAVIKVGAPTETELKEKKFRVEDALAATQAATEKGIVPGGGAILVHASQRVSNLNFENEDQRVGANIICKALEEPAKRIAENAGFNGALVVATIKEKPVGWGFDAMAGNFVQMQDAGIVDPTKVVLTALQNAFSMASLVLTTQAIVAELKE</sequence>
<dbReference type="Gene3D" id="3.30.260.10">
    <property type="entry name" value="TCP-1-like chaperonin intermediate domain"/>
    <property type="match status" value="1"/>
</dbReference>
<keyword evidence="3 4" id="KW-0413">Isomerase</keyword>
<evidence type="ECO:0000313" key="9">
    <source>
        <dbReference type="Proteomes" id="UP001461341"/>
    </source>
</evidence>
<evidence type="ECO:0000256" key="3">
    <source>
        <dbReference type="ARBA" id="ARBA00023235"/>
    </source>
</evidence>